<organism evidence="3">
    <name type="scientific">Trypanosoma brucei</name>
    <dbReference type="NCBI Taxonomy" id="5691"/>
    <lineage>
        <taxon>Eukaryota</taxon>
        <taxon>Discoba</taxon>
        <taxon>Euglenozoa</taxon>
        <taxon>Kinetoplastea</taxon>
        <taxon>Metakinetoplastina</taxon>
        <taxon>Trypanosomatida</taxon>
        <taxon>Trypanosomatidae</taxon>
        <taxon>Trypanosoma</taxon>
    </lineage>
</organism>
<name>A0A1J0RA12_9TRYP</name>
<feature type="region of interest" description="Disordered" evidence="1">
    <location>
        <begin position="279"/>
        <end position="301"/>
    </location>
</feature>
<feature type="signal peptide" evidence="2">
    <location>
        <begin position="1"/>
        <end position="23"/>
    </location>
</feature>
<protein>
    <submittedName>
        <fullName evidence="3">Variant surface glycoprotein 1125.4192</fullName>
    </submittedName>
</protein>
<reference evidence="3" key="1">
    <citation type="submission" date="2016-08" db="EMBL/GenBank/DDBJ databases">
        <title>VSG repertoire of Trypanosoma brucei EATRO 1125.</title>
        <authorList>
            <person name="Cross G.A."/>
        </authorList>
    </citation>
    <scope>NUCLEOTIDE SEQUENCE</scope>
    <source>
        <strain evidence="3">EATRO 1125</strain>
    </source>
</reference>
<dbReference type="VEuPathDB" id="TriTrypDB:Tb427_000669800"/>
<evidence type="ECO:0000256" key="2">
    <source>
        <dbReference type="SAM" id="SignalP"/>
    </source>
</evidence>
<feature type="compositionally biased region" description="Polar residues" evidence="1">
    <location>
        <begin position="284"/>
        <end position="301"/>
    </location>
</feature>
<feature type="chain" id="PRO_5013221347" evidence="2">
    <location>
        <begin position="24"/>
        <end position="500"/>
    </location>
</feature>
<evidence type="ECO:0000313" key="3">
    <source>
        <dbReference type="EMBL" id="APD74719.1"/>
    </source>
</evidence>
<sequence length="500" mass="52879">MKDLNKLILQLTLVASAVRQATTHGPEDTANNAVNDYCTEQAYGNALISALQARLSNSQARAKQLSADVALLALAAARYATTPKGPGYAALHTLAQERLKKQVTSIETKQQVITQGIAAISRKLGELAGREALTKGAYSKGTQATAEGTGNGVLKNTPKLCQTKATYTAKSTIDCSNKKASYPTVQGVETAISTLKTLALRSADNIQAAGLTLTIEVSPNINLGGADLAPIANEPGCYKSGSGTATADNSNAIAIRKPELTSAFKAGALDIEYLLQERRRKQAQPASSEPTTPTSILTSDSDLAHAFGQARDTAMETTDRVLEQDIEAIAGDQAIQDAAKHAIAGASADSKLKEEPSKLAKKLFGGDGAKLKESFFDPLKNDKTTIPNGDGKIEGSTQVIAEGPNFAAAMAYYNTLNLKKTVAEATGETKTEGNGKADSEEKKKRKKETIKQPHLNAQPLKKVNGQNKVHLGAANMRTCGSETQNALRFPEKAQFRVKIG</sequence>
<feature type="compositionally biased region" description="Basic and acidic residues" evidence="1">
    <location>
        <begin position="427"/>
        <end position="442"/>
    </location>
</feature>
<accession>A0A1J0RA12</accession>
<keyword evidence="2" id="KW-0732">Signal</keyword>
<evidence type="ECO:0000256" key="1">
    <source>
        <dbReference type="SAM" id="MobiDB-lite"/>
    </source>
</evidence>
<dbReference type="AlphaFoldDB" id="A0A1J0RA12"/>
<dbReference type="EMBL" id="KX700763">
    <property type="protein sequence ID" value="APD74719.1"/>
    <property type="molecule type" value="Genomic_DNA"/>
</dbReference>
<proteinExistence type="predicted"/>
<feature type="region of interest" description="Disordered" evidence="1">
    <location>
        <begin position="425"/>
        <end position="456"/>
    </location>
</feature>